<feature type="region of interest" description="Disordered" evidence="1">
    <location>
        <begin position="247"/>
        <end position="294"/>
    </location>
</feature>
<feature type="region of interest" description="Disordered" evidence="1">
    <location>
        <begin position="432"/>
        <end position="523"/>
    </location>
</feature>
<reference evidence="2" key="1">
    <citation type="submission" date="2023-07" db="EMBL/GenBank/DDBJ databases">
        <title>Chromosome-level Genome Assembly of Striped Snakehead (Channa striata).</title>
        <authorList>
            <person name="Liu H."/>
        </authorList>
    </citation>
    <scope>NUCLEOTIDE SEQUENCE</scope>
    <source>
        <strain evidence="2">Gz</strain>
        <tissue evidence="2">Muscle</tissue>
    </source>
</reference>
<organism evidence="2 3">
    <name type="scientific">Channa striata</name>
    <name type="common">Snakehead murrel</name>
    <name type="synonym">Ophicephalus striatus</name>
    <dbReference type="NCBI Taxonomy" id="64152"/>
    <lineage>
        <taxon>Eukaryota</taxon>
        <taxon>Metazoa</taxon>
        <taxon>Chordata</taxon>
        <taxon>Craniata</taxon>
        <taxon>Vertebrata</taxon>
        <taxon>Euteleostomi</taxon>
        <taxon>Actinopterygii</taxon>
        <taxon>Neopterygii</taxon>
        <taxon>Teleostei</taxon>
        <taxon>Neoteleostei</taxon>
        <taxon>Acanthomorphata</taxon>
        <taxon>Anabantaria</taxon>
        <taxon>Anabantiformes</taxon>
        <taxon>Channoidei</taxon>
        <taxon>Channidae</taxon>
        <taxon>Channa</taxon>
    </lineage>
</organism>
<evidence type="ECO:0000313" key="2">
    <source>
        <dbReference type="EMBL" id="KAK2820332.1"/>
    </source>
</evidence>
<feature type="region of interest" description="Disordered" evidence="1">
    <location>
        <begin position="187"/>
        <end position="219"/>
    </location>
</feature>
<feature type="compositionally biased region" description="Polar residues" evidence="1">
    <location>
        <begin position="1"/>
        <end position="13"/>
    </location>
</feature>
<feature type="compositionally biased region" description="Polar residues" evidence="1">
    <location>
        <begin position="437"/>
        <end position="449"/>
    </location>
</feature>
<evidence type="ECO:0000313" key="3">
    <source>
        <dbReference type="Proteomes" id="UP001187415"/>
    </source>
</evidence>
<dbReference type="Proteomes" id="UP001187415">
    <property type="component" value="Unassembled WGS sequence"/>
</dbReference>
<name>A0AA88IW28_CHASR</name>
<feature type="compositionally biased region" description="Low complexity" evidence="1">
    <location>
        <begin position="250"/>
        <end position="262"/>
    </location>
</feature>
<proteinExistence type="predicted"/>
<feature type="region of interest" description="Disordered" evidence="1">
    <location>
        <begin position="1"/>
        <end position="53"/>
    </location>
</feature>
<dbReference type="AlphaFoldDB" id="A0AA88IW28"/>
<feature type="compositionally biased region" description="Polar residues" evidence="1">
    <location>
        <begin position="467"/>
        <end position="487"/>
    </location>
</feature>
<feature type="compositionally biased region" description="Polar residues" evidence="1">
    <location>
        <begin position="209"/>
        <end position="219"/>
    </location>
</feature>
<accession>A0AA88IW28</accession>
<feature type="compositionally biased region" description="Polar residues" evidence="1">
    <location>
        <begin position="324"/>
        <end position="336"/>
    </location>
</feature>
<sequence length="538" mass="57329">MANKTSAQPSFIQEDSEVDECNENIAPGDLVGHSSKPRSREIREAEDKPWTSGVQSALTPVLRSLNISNKCPSPEPLKHKGNLHVNSPCMPSNLTMANSQKSATSVSSIPSLFDFYSKRFGRAVGDKEASLYLLENEYMPEVTLFDVTCDSTMELTRNYLALPDSVPATPITPAKQSGTVAQRITSESYQNSDKEQHKSETCLPKVSKHNGTASGTNLNAKIVGTPSRASAPEWWLDLPEITLLDVTCDSGPSPGGEVSSVGISRNVSPADSLKDNTPSLELTTTQPGRSDGSQIEFSNTLYASATHPLTSCSEKSDSAGETAGKTSLIQDVSMDSVSEKSRTSPEPSKRNMAKNQTSPEDTQVTHPADVTHDTSSSPCTSAVSQLLTFDMQRNASSKTVPSEQHSGHVETLDIVDAKNQLLNSDDVQKADKMLQPSPETDGSANSTFTIAPPSNLSTSTISNTTIQKPSSQNKTLDLSTGTVSSANADIDTRDQANSVSETPEISLPKNQNLSADKASGSCGVQNATFDQALSAEIP</sequence>
<dbReference type="EMBL" id="JAUPFM010000019">
    <property type="protein sequence ID" value="KAK2820332.1"/>
    <property type="molecule type" value="Genomic_DNA"/>
</dbReference>
<comment type="caution">
    <text evidence="2">The sequence shown here is derived from an EMBL/GenBank/DDBJ whole genome shotgun (WGS) entry which is preliminary data.</text>
</comment>
<feature type="compositionally biased region" description="Basic and acidic residues" evidence="1">
    <location>
        <begin position="337"/>
        <end position="349"/>
    </location>
</feature>
<feature type="region of interest" description="Disordered" evidence="1">
    <location>
        <begin position="310"/>
        <end position="381"/>
    </location>
</feature>
<gene>
    <name evidence="2" type="ORF">Q5P01_023291</name>
</gene>
<feature type="compositionally biased region" description="Polar residues" evidence="1">
    <location>
        <begin position="263"/>
        <end position="294"/>
    </location>
</feature>
<feature type="compositionally biased region" description="Basic and acidic residues" evidence="1">
    <location>
        <begin position="38"/>
        <end position="49"/>
    </location>
</feature>
<feature type="compositionally biased region" description="Polar residues" evidence="1">
    <location>
        <begin position="495"/>
        <end position="514"/>
    </location>
</feature>
<feature type="compositionally biased region" description="Low complexity" evidence="1">
    <location>
        <begin position="454"/>
        <end position="466"/>
    </location>
</feature>
<feature type="compositionally biased region" description="Polar residues" evidence="1">
    <location>
        <begin position="353"/>
        <end position="365"/>
    </location>
</feature>
<protein>
    <submittedName>
        <fullName evidence="2">Uncharacterized protein</fullName>
    </submittedName>
</protein>
<evidence type="ECO:0000256" key="1">
    <source>
        <dbReference type="SAM" id="MobiDB-lite"/>
    </source>
</evidence>
<keyword evidence="3" id="KW-1185">Reference proteome</keyword>